<proteinExistence type="predicted"/>
<dbReference type="EMBL" id="JAOPKB010000006">
    <property type="protein sequence ID" value="MCU4973511.1"/>
    <property type="molecule type" value="Genomic_DNA"/>
</dbReference>
<sequence>MAEEAQAVATIGCEDDGLRALLYRTESGEAVSDNPPTGEYTEMHWTALGKALLAQKSDAEIEAVVDRYGLPKGTEQTHTELDSLMEDIEQVRSRGYSIEDNERSSGVKAIATPVAIHDELFDNIAISIAGPTSKFTEDRIENELSTLLQETANVIELKKQYYS</sequence>
<dbReference type="Gene3D" id="3.30.450.40">
    <property type="match status" value="1"/>
</dbReference>
<dbReference type="EMBL" id="JAOPKA010000008">
    <property type="protein sequence ID" value="MCU4742436.1"/>
    <property type="molecule type" value="Genomic_DNA"/>
</dbReference>
<evidence type="ECO:0000313" key="4">
    <source>
        <dbReference type="Proteomes" id="UP001320972"/>
    </source>
</evidence>
<dbReference type="InterPro" id="IPR029016">
    <property type="entry name" value="GAF-like_dom_sf"/>
</dbReference>
<evidence type="ECO:0000313" key="2">
    <source>
        <dbReference type="EMBL" id="MCU4742436.1"/>
    </source>
</evidence>
<dbReference type="PANTHER" id="PTHR30136:SF24">
    <property type="entry name" value="HTH-TYPE TRANSCRIPTIONAL REPRESSOR ALLR"/>
    <property type="match status" value="1"/>
</dbReference>
<organism evidence="2 5">
    <name type="scientific">Natronoglomus mannanivorans</name>
    <dbReference type="NCBI Taxonomy" id="2979990"/>
    <lineage>
        <taxon>Archaea</taxon>
        <taxon>Methanobacteriati</taxon>
        <taxon>Methanobacteriota</taxon>
        <taxon>Stenosarchaea group</taxon>
        <taxon>Halobacteria</taxon>
        <taxon>Halobacteriales</taxon>
        <taxon>Natrialbaceae</taxon>
        <taxon>Natronoglomus</taxon>
    </lineage>
</organism>
<evidence type="ECO:0000313" key="3">
    <source>
        <dbReference type="EMBL" id="MCU4973511.1"/>
    </source>
</evidence>
<dbReference type="PROSITE" id="PS51078">
    <property type="entry name" value="ICLR_ED"/>
    <property type="match status" value="1"/>
</dbReference>
<dbReference type="Proteomes" id="UP001321018">
    <property type="component" value="Unassembled WGS sequence"/>
</dbReference>
<keyword evidence="4" id="KW-1185">Reference proteome</keyword>
<feature type="domain" description="IclR-ED" evidence="1">
    <location>
        <begin position="1"/>
        <end position="161"/>
    </location>
</feature>
<dbReference type="Proteomes" id="UP001320972">
    <property type="component" value="Unassembled WGS sequence"/>
</dbReference>
<dbReference type="SUPFAM" id="SSF55781">
    <property type="entry name" value="GAF domain-like"/>
    <property type="match status" value="1"/>
</dbReference>
<dbReference type="GO" id="GO:0045892">
    <property type="term" value="P:negative regulation of DNA-templated transcription"/>
    <property type="evidence" value="ECO:0007669"/>
    <property type="project" value="TreeGrafter"/>
</dbReference>
<dbReference type="GO" id="GO:0003677">
    <property type="term" value="F:DNA binding"/>
    <property type="evidence" value="ECO:0007669"/>
    <property type="project" value="TreeGrafter"/>
</dbReference>
<name>A0AAP2YZJ2_9EURY</name>
<reference evidence="2 4" key="1">
    <citation type="submission" date="2022-09" db="EMBL/GenBank/DDBJ databases">
        <title>Enrichment on poylsaccharides allowed isolation of novel metabolic and taxonomic groups of Haloarchaea.</title>
        <authorList>
            <person name="Sorokin D.Y."/>
            <person name="Elcheninov A.G."/>
            <person name="Khizhniak T.V."/>
            <person name="Kolganova T.V."/>
            <person name="Kublanov I.V."/>
        </authorList>
    </citation>
    <scope>NUCLEOTIDE SEQUENCE</scope>
    <source>
        <strain evidence="3 4">AArc-m2/3/4</strain>
        <strain evidence="2">AArc-xg1-1</strain>
    </source>
</reference>
<protein>
    <submittedName>
        <fullName evidence="2">IclR family transcriptional regulator</fullName>
    </submittedName>
</protein>
<dbReference type="AlphaFoldDB" id="A0AAP2YZJ2"/>
<dbReference type="Pfam" id="PF01614">
    <property type="entry name" value="IclR_C"/>
    <property type="match status" value="1"/>
</dbReference>
<gene>
    <name evidence="3" type="ORF">OB955_12260</name>
    <name evidence="2" type="ORF">OB960_13625</name>
</gene>
<accession>A0AAP2YZJ2</accession>
<dbReference type="InterPro" id="IPR050707">
    <property type="entry name" value="HTH_MetabolicPath_Reg"/>
</dbReference>
<evidence type="ECO:0000313" key="5">
    <source>
        <dbReference type="Proteomes" id="UP001321018"/>
    </source>
</evidence>
<dbReference type="PANTHER" id="PTHR30136">
    <property type="entry name" value="HELIX-TURN-HELIX TRANSCRIPTIONAL REGULATOR, ICLR FAMILY"/>
    <property type="match status" value="1"/>
</dbReference>
<comment type="caution">
    <text evidence="2">The sequence shown here is derived from an EMBL/GenBank/DDBJ whole genome shotgun (WGS) entry which is preliminary data.</text>
</comment>
<evidence type="ECO:0000259" key="1">
    <source>
        <dbReference type="PROSITE" id="PS51078"/>
    </source>
</evidence>
<dbReference type="GO" id="GO:0003700">
    <property type="term" value="F:DNA-binding transcription factor activity"/>
    <property type="evidence" value="ECO:0007669"/>
    <property type="project" value="TreeGrafter"/>
</dbReference>
<dbReference type="InterPro" id="IPR014757">
    <property type="entry name" value="Tscrpt_reg_IclR_C"/>
</dbReference>